<dbReference type="Pfam" id="PF00620">
    <property type="entry name" value="RhoGAP"/>
    <property type="match status" value="1"/>
</dbReference>
<keyword evidence="1" id="KW-0343">GTPase activation</keyword>
<keyword evidence="4" id="KW-0440">LIM domain</keyword>
<dbReference type="GO" id="GO:0007165">
    <property type="term" value="P:signal transduction"/>
    <property type="evidence" value="ECO:0007669"/>
    <property type="project" value="InterPro"/>
</dbReference>
<dbReference type="GO" id="GO:0005096">
    <property type="term" value="F:GTPase activator activity"/>
    <property type="evidence" value="ECO:0007669"/>
    <property type="project" value="UniProtKB-KW"/>
</dbReference>
<dbReference type="Gene3D" id="1.10.555.10">
    <property type="entry name" value="Rho GTPase activation protein"/>
    <property type="match status" value="1"/>
</dbReference>
<evidence type="ECO:0000313" key="10">
    <source>
        <dbReference type="EMBL" id="GMK59982.1"/>
    </source>
</evidence>
<keyword evidence="5" id="KW-0175">Coiled coil</keyword>
<reference evidence="10" key="2">
    <citation type="submission" date="2023-06" db="EMBL/GenBank/DDBJ databases">
        <authorList>
            <person name="Kobayashi Y."/>
            <person name="Kayamori A."/>
            <person name="Aoki K."/>
            <person name="Shiwa Y."/>
            <person name="Fujita N."/>
            <person name="Sugita T."/>
            <person name="Iwasaki W."/>
            <person name="Tanaka N."/>
            <person name="Takashima M."/>
        </authorList>
    </citation>
    <scope>NUCLEOTIDE SEQUENCE</scope>
    <source>
        <strain evidence="10">HIS016</strain>
    </source>
</reference>
<feature type="domain" description="Rho-GAP" evidence="9">
    <location>
        <begin position="989"/>
        <end position="1180"/>
    </location>
</feature>
<evidence type="ECO:0000259" key="7">
    <source>
        <dbReference type="PROSITE" id="PS50023"/>
    </source>
</evidence>
<evidence type="ECO:0000256" key="5">
    <source>
        <dbReference type="SAM" id="Coils"/>
    </source>
</evidence>
<dbReference type="PANTHER" id="PTHR46075">
    <property type="entry name" value="CHIMERIN FAMILY MEMBER"/>
    <property type="match status" value="1"/>
</dbReference>
<feature type="compositionally biased region" description="Polar residues" evidence="6">
    <location>
        <begin position="386"/>
        <end position="405"/>
    </location>
</feature>
<evidence type="ECO:0000313" key="11">
    <source>
        <dbReference type="Proteomes" id="UP001222932"/>
    </source>
</evidence>
<dbReference type="InterPro" id="IPR046349">
    <property type="entry name" value="C1-like_sf"/>
</dbReference>
<dbReference type="SUPFAM" id="SSF48350">
    <property type="entry name" value="GTPase activation domain, GAP"/>
    <property type="match status" value="1"/>
</dbReference>
<feature type="compositionally biased region" description="Low complexity" evidence="6">
    <location>
        <begin position="159"/>
        <end position="171"/>
    </location>
</feature>
<feature type="compositionally biased region" description="Polar residues" evidence="6">
    <location>
        <begin position="275"/>
        <end position="287"/>
    </location>
</feature>
<dbReference type="SUPFAM" id="SSF57889">
    <property type="entry name" value="Cysteine-rich domain"/>
    <property type="match status" value="1"/>
</dbReference>
<feature type="compositionally biased region" description="Low complexity" evidence="6">
    <location>
        <begin position="253"/>
        <end position="269"/>
    </location>
</feature>
<dbReference type="InterPro" id="IPR051854">
    <property type="entry name" value="Rho-type_GAP"/>
</dbReference>
<accession>A0AAD3U0T2</accession>
<dbReference type="Gene3D" id="3.30.60.20">
    <property type="match status" value="1"/>
</dbReference>
<dbReference type="InterPro" id="IPR000198">
    <property type="entry name" value="RhoGAP_dom"/>
</dbReference>
<comment type="caution">
    <text evidence="10">The sequence shown here is derived from an EMBL/GenBank/DDBJ whole genome shotgun (WGS) entry which is preliminary data.</text>
</comment>
<dbReference type="InterPro" id="IPR002219">
    <property type="entry name" value="PKC_DAG/PE"/>
</dbReference>
<feature type="compositionally biased region" description="Basic and acidic residues" evidence="6">
    <location>
        <begin position="132"/>
        <end position="155"/>
    </location>
</feature>
<dbReference type="CDD" id="cd08368">
    <property type="entry name" value="LIM"/>
    <property type="match status" value="1"/>
</dbReference>
<dbReference type="Gene3D" id="2.10.110.10">
    <property type="entry name" value="Cysteine Rich Protein"/>
    <property type="match status" value="2"/>
</dbReference>
<dbReference type="AlphaFoldDB" id="A0AAD3U0T2"/>
<name>A0AAD3U0T2_9TREE</name>
<dbReference type="CDD" id="cd00029">
    <property type="entry name" value="C1"/>
    <property type="match status" value="1"/>
</dbReference>
<evidence type="ECO:0000256" key="6">
    <source>
        <dbReference type="SAM" id="MobiDB-lite"/>
    </source>
</evidence>
<evidence type="ECO:0000259" key="9">
    <source>
        <dbReference type="PROSITE" id="PS50238"/>
    </source>
</evidence>
<proteinExistence type="predicted"/>
<protein>
    <recommendedName>
        <fullName evidence="12">RhoGAP-domain-containing protein</fullName>
    </recommendedName>
</protein>
<dbReference type="EMBL" id="BTCM01000009">
    <property type="protein sequence ID" value="GMK59982.1"/>
    <property type="molecule type" value="Genomic_DNA"/>
</dbReference>
<feature type="region of interest" description="Disordered" evidence="6">
    <location>
        <begin position="555"/>
        <end position="581"/>
    </location>
</feature>
<dbReference type="PROSITE" id="PS00479">
    <property type="entry name" value="ZF_DAG_PE_1"/>
    <property type="match status" value="1"/>
</dbReference>
<dbReference type="SMART" id="SM00324">
    <property type="entry name" value="RhoGAP"/>
    <property type="match status" value="1"/>
</dbReference>
<keyword evidence="11" id="KW-1185">Reference proteome</keyword>
<evidence type="ECO:0008006" key="12">
    <source>
        <dbReference type="Google" id="ProtNLM"/>
    </source>
</evidence>
<feature type="region of interest" description="Disordered" evidence="6">
    <location>
        <begin position="126"/>
        <end position="462"/>
    </location>
</feature>
<sequence length="1185" mass="128698">MNDLEAKCGGCKKIIDQENGGVVVAFGASLWHVDCFKCAKCQDKVSADTNLLLLSDGSPVCGKCSYQCFVCKQAITEEAIMTGDESYHAHCFTCRTCKQRIEELVFAKTSQGIYCMNCHNERVARSRRHAEVKRQRAARKEREKEEAEARRRDASGMRSSSTSTSLTLLTSVASNASGVTKAGSPSSPRYPAVSSPRSLSSFADNNRRDVGPLPRSASPMRNQSVPSSPAGPRELREAPMARVGSQDSRTARSGTASPTPGSSSSKSSPMALAQAQATANLMSQASSRGPMDAAASGARVGGGPELGVSGLSVPTSRAEKRRSINPGLSFSKDQAASPFTPEPRAPSPLRASFNELQEGPAVPPDGNALTTGSPTPTPASHGRALSASTSPTLICSPHLRSQSPAEKSPDLSAKSSPKSETTSGTRAQTTAETTPKSSEPSQDGHRSPSAFKSSILPHERKDSHVSINGDALLPRIDAPGLLPTMSFSLSDPDFAVLLNEMEMPEGSKGSLKKARTPETGSAQVSDTEDAAGSELSRSLNTDSVVTANGEATTALGARTLLSPKDATSPTNTLRRRGSKDSILSVRMERDSSFQALAELVAGLKPDDDNKVSIDYLLLTEAIREHNVLKEAADTLKAKYTGAKRSSQQYSDGLIIAGEEYDKESKRRRELETEIARLRSQLHGQSARLSLMSSDERRQERLNRHSQDLASNLMGLEHDISRLRTQRDISLAEIEELQSKRGEIDSEEATSKVGRSLTRRLDKIKEEYRDELGPLSAQREALQREIADLETTKEQYLEEAASLQAKNDEMSELNQQLMRQNEGLNDRRSPLVLPTITRTRGHPTDSPSMSSLATALEGVPEEKETARVIKVSKPEPIEVTPARRFKWIGKAAKAVDTDKLTVGGSGGDRRKLRPATEIGTREHHFTQHSTMRLGRCDLCQDKMWGLQEVKCSGCGMVCHQKCAEKLPKSCTGKGVKVEDEGPLPPTMFGRDLSEQSGADNAAVPVIVTKCIRAVEANGMEYEGIYRKTGGNAQCKQITQLFERGKYDTFDLTNADDFNDISAITSVLKNYFRNLPDPVFTHKLHESFVAAANIRGADNRKQALCALLQELPKAHYDTLKVLMLHLNRVTAKSDINLMTSQNIGVVFGPTLLRSSDPNREFGDMAGKALSVQWMVENAPSVFLEERE</sequence>
<feature type="coiled-coil region" evidence="5">
    <location>
        <begin position="764"/>
        <end position="826"/>
    </location>
</feature>
<dbReference type="Proteomes" id="UP001222932">
    <property type="component" value="Unassembled WGS sequence"/>
</dbReference>
<evidence type="ECO:0000256" key="4">
    <source>
        <dbReference type="PROSITE-ProRule" id="PRU00125"/>
    </source>
</evidence>
<dbReference type="PROSITE" id="PS50023">
    <property type="entry name" value="LIM_DOMAIN_2"/>
    <property type="match status" value="1"/>
</dbReference>
<organism evidence="10 11">
    <name type="scientific">Cutaneotrichosporon spelunceum</name>
    <dbReference type="NCBI Taxonomy" id="1672016"/>
    <lineage>
        <taxon>Eukaryota</taxon>
        <taxon>Fungi</taxon>
        <taxon>Dikarya</taxon>
        <taxon>Basidiomycota</taxon>
        <taxon>Agaricomycotina</taxon>
        <taxon>Tremellomycetes</taxon>
        <taxon>Trichosporonales</taxon>
        <taxon>Trichosporonaceae</taxon>
        <taxon>Cutaneotrichosporon</taxon>
    </lineage>
</organism>
<dbReference type="CDD" id="cd00159">
    <property type="entry name" value="RhoGAP"/>
    <property type="match status" value="1"/>
</dbReference>
<dbReference type="FunFam" id="2.10.110.10:FF:000160">
    <property type="entry name" value="Signal transducer, putative"/>
    <property type="match status" value="1"/>
</dbReference>
<gene>
    <name evidence="10" type="primary">RGA2</name>
    <name evidence="10" type="ORF">CspeluHIS016_0901990</name>
</gene>
<feature type="domain" description="LIM zinc-binding" evidence="7">
    <location>
        <begin position="6"/>
        <end position="71"/>
    </location>
</feature>
<feature type="compositionally biased region" description="Polar residues" evidence="6">
    <location>
        <begin position="172"/>
        <end position="187"/>
    </location>
</feature>
<evidence type="ECO:0000256" key="1">
    <source>
        <dbReference type="ARBA" id="ARBA00022468"/>
    </source>
</evidence>
<dbReference type="Pfam" id="PF00130">
    <property type="entry name" value="C1_1"/>
    <property type="match status" value="1"/>
</dbReference>
<dbReference type="FunFam" id="1.10.555.10:FF:000043">
    <property type="entry name" value="Rho GTPase activator Rga"/>
    <property type="match status" value="1"/>
</dbReference>
<feature type="coiled-coil region" evidence="5">
    <location>
        <begin position="618"/>
        <end position="687"/>
    </location>
</feature>
<dbReference type="Pfam" id="PF00412">
    <property type="entry name" value="LIM"/>
    <property type="match status" value="1"/>
</dbReference>
<dbReference type="PROSITE" id="PS50238">
    <property type="entry name" value="RHOGAP"/>
    <property type="match status" value="1"/>
</dbReference>
<feature type="domain" description="Phorbol-ester/DAG-type" evidence="8">
    <location>
        <begin position="921"/>
        <end position="969"/>
    </location>
</feature>
<dbReference type="PROSITE" id="PS00478">
    <property type="entry name" value="LIM_DOMAIN_1"/>
    <property type="match status" value="2"/>
</dbReference>
<dbReference type="PROSITE" id="PS50081">
    <property type="entry name" value="ZF_DAG_PE_2"/>
    <property type="match status" value="1"/>
</dbReference>
<dbReference type="PANTHER" id="PTHR46075:SF2">
    <property type="entry name" value="RHO GTPASE ACTIVATING PROTEIN AT 5A, ISOFORM A"/>
    <property type="match status" value="1"/>
</dbReference>
<keyword evidence="2 4" id="KW-0479">Metal-binding</keyword>
<dbReference type="GO" id="GO:0046872">
    <property type="term" value="F:metal ion binding"/>
    <property type="evidence" value="ECO:0007669"/>
    <property type="project" value="UniProtKB-KW"/>
</dbReference>
<evidence type="ECO:0000256" key="2">
    <source>
        <dbReference type="ARBA" id="ARBA00022723"/>
    </source>
</evidence>
<feature type="compositionally biased region" description="Polar residues" evidence="6">
    <location>
        <begin position="413"/>
        <end position="441"/>
    </location>
</feature>
<evidence type="ECO:0000256" key="3">
    <source>
        <dbReference type="ARBA" id="ARBA00022833"/>
    </source>
</evidence>
<evidence type="ECO:0000259" key="8">
    <source>
        <dbReference type="PROSITE" id="PS50081"/>
    </source>
</evidence>
<dbReference type="SMART" id="SM00132">
    <property type="entry name" value="LIM"/>
    <property type="match status" value="2"/>
</dbReference>
<dbReference type="SMART" id="SM00109">
    <property type="entry name" value="C1"/>
    <property type="match status" value="1"/>
</dbReference>
<dbReference type="InterPro" id="IPR001781">
    <property type="entry name" value="Znf_LIM"/>
</dbReference>
<dbReference type="InterPro" id="IPR008936">
    <property type="entry name" value="Rho_GTPase_activation_prot"/>
</dbReference>
<feature type="region of interest" description="Disordered" evidence="6">
    <location>
        <begin position="505"/>
        <end position="539"/>
    </location>
</feature>
<keyword evidence="3 4" id="KW-0862">Zinc</keyword>
<feature type="compositionally biased region" description="Polar residues" evidence="6">
    <location>
        <begin position="195"/>
        <end position="204"/>
    </location>
</feature>
<reference evidence="10" key="1">
    <citation type="journal article" date="2023" name="BMC Genomics">
        <title>Chromosome-level genome assemblies of Cutaneotrichosporon spp. (Trichosporonales, Basidiomycota) reveal imbalanced evolution between nucleotide sequences and chromosome synteny.</title>
        <authorList>
            <person name="Kobayashi Y."/>
            <person name="Kayamori A."/>
            <person name="Aoki K."/>
            <person name="Shiwa Y."/>
            <person name="Matsutani M."/>
            <person name="Fujita N."/>
            <person name="Sugita T."/>
            <person name="Iwasaki W."/>
            <person name="Tanaka N."/>
            <person name="Takashima M."/>
        </authorList>
    </citation>
    <scope>NUCLEOTIDE SEQUENCE</scope>
    <source>
        <strain evidence="10">HIS016</strain>
    </source>
</reference>
<feature type="region of interest" description="Disordered" evidence="6">
    <location>
        <begin position="836"/>
        <end position="858"/>
    </location>
</feature>